<evidence type="ECO:0000256" key="9">
    <source>
        <dbReference type="ARBA" id="ARBA00023098"/>
    </source>
</evidence>
<dbReference type="Pfam" id="PF02740">
    <property type="entry name" value="Colipase_C"/>
    <property type="match status" value="1"/>
</dbReference>
<feature type="chain" id="PRO_5034530908" evidence="11">
    <location>
        <begin position="18"/>
        <end position="142"/>
    </location>
</feature>
<dbReference type="InterPro" id="IPR017915">
    <property type="entry name" value="Colipase_CS"/>
</dbReference>
<dbReference type="Pfam" id="PF01114">
    <property type="entry name" value="Colipase"/>
    <property type="match status" value="1"/>
</dbReference>
<keyword evidence="10" id="KW-1015">Disulfide bond</keyword>
<reference evidence="14" key="3">
    <citation type="submission" date="2025-09" db="UniProtKB">
        <authorList>
            <consortium name="Ensembl"/>
        </authorList>
    </citation>
    <scope>IDENTIFICATION</scope>
</reference>
<evidence type="ECO:0000259" key="13">
    <source>
        <dbReference type="Pfam" id="PF02740"/>
    </source>
</evidence>
<dbReference type="GO" id="GO:0008047">
    <property type="term" value="F:enzyme activator activity"/>
    <property type="evidence" value="ECO:0007669"/>
    <property type="project" value="InterPro"/>
</dbReference>
<protein>
    <submittedName>
        <fullName evidence="14">Colipase</fullName>
    </submittedName>
</protein>
<organism evidence="14 15">
    <name type="scientific">Scleropages formosus</name>
    <name type="common">Asian bonytongue</name>
    <name type="synonym">Osteoglossum formosum</name>
    <dbReference type="NCBI Taxonomy" id="113540"/>
    <lineage>
        <taxon>Eukaryota</taxon>
        <taxon>Metazoa</taxon>
        <taxon>Chordata</taxon>
        <taxon>Craniata</taxon>
        <taxon>Vertebrata</taxon>
        <taxon>Euteleostomi</taxon>
        <taxon>Actinopterygii</taxon>
        <taxon>Neopterygii</taxon>
        <taxon>Teleostei</taxon>
        <taxon>Osteoglossocephala</taxon>
        <taxon>Osteoglossomorpha</taxon>
        <taxon>Osteoglossiformes</taxon>
        <taxon>Osteoglossidae</taxon>
        <taxon>Scleropages</taxon>
    </lineage>
</organism>
<dbReference type="PROSITE" id="PS00121">
    <property type="entry name" value="COLIPASE_1"/>
    <property type="match status" value="1"/>
</dbReference>
<keyword evidence="8" id="KW-0442">Lipid degradation</keyword>
<reference evidence="14" key="2">
    <citation type="submission" date="2025-08" db="UniProtKB">
        <authorList>
            <consortium name="Ensembl"/>
        </authorList>
    </citation>
    <scope>IDENTIFICATION</scope>
</reference>
<evidence type="ECO:0000256" key="1">
    <source>
        <dbReference type="ARBA" id="ARBA00002722"/>
    </source>
</evidence>
<dbReference type="GO" id="GO:0016042">
    <property type="term" value="P:lipid catabolic process"/>
    <property type="evidence" value="ECO:0007669"/>
    <property type="project" value="UniProtKB-KW"/>
</dbReference>
<dbReference type="GO" id="GO:0005576">
    <property type="term" value="C:extracellular region"/>
    <property type="evidence" value="ECO:0007669"/>
    <property type="project" value="UniProtKB-SubCell"/>
</dbReference>
<dbReference type="PANTHER" id="PTHR10041:SF9">
    <property type="entry name" value="COLIPASE"/>
    <property type="match status" value="1"/>
</dbReference>
<dbReference type="PROSITE" id="PS51342">
    <property type="entry name" value="COLIPASE_2"/>
    <property type="match status" value="1"/>
</dbReference>
<comment type="subunit">
    <text evidence="4">Forms a 1:1 stoichiometric complex with pancreatic lipase.</text>
</comment>
<feature type="signal peptide" evidence="11">
    <location>
        <begin position="1"/>
        <end position="17"/>
    </location>
</feature>
<comment type="function">
    <text evidence="1">Enterostatin has a biological activity as a satiety signal.</text>
</comment>
<dbReference type="InterPro" id="IPR017914">
    <property type="entry name" value="Colipase_C"/>
</dbReference>
<dbReference type="InterPro" id="IPR017913">
    <property type="entry name" value="Colipase_N"/>
</dbReference>
<sequence length="142" mass="15317">MRSAWLIAVCVLASALAAPSKEKGLIINLVRILLSFPPPRLSSSSYDGGHKCVSFQDNGELCVVSMQCKSSCCHRQDGLSLARCAPRSAENAKCSPKTLYGTYYHCTCENGLKCDTDITIDGSITNTNFGICRDPSEMKTTA</sequence>
<evidence type="ECO:0000256" key="11">
    <source>
        <dbReference type="SAM" id="SignalP"/>
    </source>
</evidence>
<dbReference type="InterPro" id="IPR001981">
    <property type="entry name" value="Colipase"/>
</dbReference>
<evidence type="ECO:0000313" key="15">
    <source>
        <dbReference type="Proteomes" id="UP000694397"/>
    </source>
</evidence>
<evidence type="ECO:0000256" key="7">
    <source>
        <dbReference type="ARBA" id="ARBA00022757"/>
    </source>
</evidence>
<dbReference type="CDD" id="cd23011">
    <property type="entry name" value="CLPS"/>
    <property type="match status" value="1"/>
</dbReference>
<dbReference type="Proteomes" id="UP000694397">
    <property type="component" value="Chromosome 2"/>
</dbReference>
<feature type="domain" description="Colipase C-terminal" evidence="13">
    <location>
        <begin position="91"/>
        <end position="134"/>
    </location>
</feature>
<evidence type="ECO:0000256" key="5">
    <source>
        <dbReference type="ARBA" id="ARBA00022525"/>
    </source>
</evidence>
<dbReference type="InterPro" id="IPR047576">
    <property type="entry name" value="CLPS_chr"/>
</dbReference>
<dbReference type="GeneTree" id="ENSGT00390000012644"/>
<comment type="function">
    <text evidence="2">Colipase is a cofactor of pancreatic lipase. It allows the lipase to anchor itself to the lipid-water interface. Without colipase the enzyme is washed off by bile salts, which have an inhibitory effect on the lipase.</text>
</comment>
<evidence type="ECO:0000256" key="3">
    <source>
        <dbReference type="ARBA" id="ARBA00004613"/>
    </source>
</evidence>
<keyword evidence="9" id="KW-0443">Lipid metabolism</keyword>
<keyword evidence="6 11" id="KW-0732">Signal</keyword>
<dbReference type="Gene3D" id="2.10.80.10">
    <property type="entry name" value="Lipase, subunit A"/>
    <property type="match status" value="1"/>
</dbReference>
<accession>A0A8C9SIK4</accession>
<gene>
    <name evidence="14" type="primary">CLPS</name>
</gene>
<evidence type="ECO:0000259" key="12">
    <source>
        <dbReference type="Pfam" id="PF01114"/>
    </source>
</evidence>
<feature type="domain" description="Colipase N-terminal" evidence="12">
    <location>
        <begin position="57"/>
        <end position="87"/>
    </location>
</feature>
<proteinExistence type="predicted"/>
<name>A0A8C9SIK4_SCLFO</name>
<dbReference type="GO" id="GO:0007586">
    <property type="term" value="P:digestion"/>
    <property type="evidence" value="ECO:0007669"/>
    <property type="project" value="UniProtKB-KW"/>
</dbReference>
<evidence type="ECO:0000256" key="6">
    <source>
        <dbReference type="ARBA" id="ARBA00022729"/>
    </source>
</evidence>
<evidence type="ECO:0000256" key="8">
    <source>
        <dbReference type="ARBA" id="ARBA00022963"/>
    </source>
</evidence>
<dbReference type="SUPFAM" id="SSF57190">
    <property type="entry name" value="Colipase-like"/>
    <property type="match status" value="2"/>
</dbReference>
<keyword evidence="7" id="KW-0222">Digestion</keyword>
<dbReference type="PANTHER" id="PTHR10041">
    <property type="entry name" value="COLIPASE"/>
    <property type="match status" value="1"/>
</dbReference>
<evidence type="ECO:0000256" key="10">
    <source>
        <dbReference type="ARBA" id="ARBA00023157"/>
    </source>
</evidence>
<dbReference type="PRINTS" id="PR00128">
    <property type="entry name" value="COLIPASE"/>
</dbReference>
<reference evidence="14 15" key="1">
    <citation type="submission" date="2019-04" db="EMBL/GenBank/DDBJ databases">
        <authorList>
            <consortium name="Wellcome Sanger Institute Data Sharing"/>
        </authorList>
    </citation>
    <scope>NUCLEOTIDE SEQUENCE [LARGE SCALE GENOMIC DNA]</scope>
</reference>
<dbReference type="Ensembl" id="ENSSFOT00015037071.2">
    <property type="protein sequence ID" value="ENSSFOP00015036676.2"/>
    <property type="gene ID" value="ENSSFOG00015023320.2"/>
</dbReference>
<dbReference type="AlphaFoldDB" id="A0A8C9SIK4"/>
<keyword evidence="15" id="KW-1185">Reference proteome</keyword>
<comment type="subcellular location">
    <subcellularLocation>
        <location evidence="3">Secreted</location>
    </subcellularLocation>
</comment>
<evidence type="ECO:0000313" key="14">
    <source>
        <dbReference type="Ensembl" id="ENSSFOP00015036676.2"/>
    </source>
</evidence>
<keyword evidence="5" id="KW-0964">Secreted</keyword>
<dbReference type="OrthoDB" id="9826993at2759"/>
<evidence type="ECO:0000256" key="2">
    <source>
        <dbReference type="ARBA" id="ARBA00003508"/>
    </source>
</evidence>
<dbReference type="GO" id="GO:0035473">
    <property type="term" value="F:lipase binding"/>
    <property type="evidence" value="ECO:0007669"/>
    <property type="project" value="InterPro"/>
</dbReference>
<evidence type="ECO:0000256" key="4">
    <source>
        <dbReference type="ARBA" id="ARBA00011263"/>
    </source>
</evidence>
<dbReference type="SMART" id="SM00023">
    <property type="entry name" value="COLIPASE"/>
    <property type="match status" value="1"/>
</dbReference>